<dbReference type="Proteomes" id="UP000824120">
    <property type="component" value="Chromosome 9"/>
</dbReference>
<organism evidence="2 3">
    <name type="scientific">Solanum commersonii</name>
    <name type="common">Commerson's wild potato</name>
    <name type="synonym">Commerson's nightshade</name>
    <dbReference type="NCBI Taxonomy" id="4109"/>
    <lineage>
        <taxon>Eukaryota</taxon>
        <taxon>Viridiplantae</taxon>
        <taxon>Streptophyta</taxon>
        <taxon>Embryophyta</taxon>
        <taxon>Tracheophyta</taxon>
        <taxon>Spermatophyta</taxon>
        <taxon>Magnoliopsida</taxon>
        <taxon>eudicotyledons</taxon>
        <taxon>Gunneridae</taxon>
        <taxon>Pentapetalae</taxon>
        <taxon>asterids</taxon>
        <taxon>lamiids</taxon>
        <taxon>Solanales</taxon>
        <taxon>Solanaceae</taxon>
        <taxon>Solanoideae</taxon>
        <taxon>Solaneae</taxon>
        <taxon>Solanum</taxon>
    </lineage>
</organism>
<evidence type="ECO:0000313" key="2">
    <source>
        <dbReference type="EMBL" id="KAG5588071.1"/>
    </source>
</evidence>
<dbReference type="AlphaFoldDB" id="A0A9J5XKM4"/>
<keyword evidence="3" id="KW-1185">Reference proteome</keyword>
<evidence type="ECO:0000313" key="3">
    <source>
        <dbReference type="Proteomes" id="UP000824120"/>
    </source>
</evidence>
<dbReference type="InterPro" id="IPR038765">
    <property type="entry name" value="Papain-like_cys_pep_sf"/>
</dbReference>
<dbReference type="OrthoDB" id="1302742at2759"/>
<dbReference type="EMBL" id="JACXVP010000009">
    <property type="protein sequence ID" value="KAG5588071.1"/>
    <property type="molecule type" value="Genomic_DNA"/>
</dbReference>
<feature type="non-terminal residue" evidence="2">
    <location>
        <position position="1"/>
    </location>
</feature>
<reference evidence="2 3" key="1">
    <citation type="submission" date="2020-09" db="EMBL/GenBank/DDBJ databases">
        <title>De no assembly of potato wild relative species, Solanum commersonii.</title>
        <authorList>
            <person name="Cho K."/>
        </authorList>
    </citation>
    <scope>NUCLEOTIDE SEQUENCE [LARGE SCALE GENOMIC DNA]</scope>
    <source>
        <strain evidence="2">LZ3.2</strain>
        <tissue evidence="2">Leaf</tissue>
    </source>
</reference>
<accession>A0A9J5XKM4</accession>
<feature type="region of interest" description="Disordered" evidence="1">
    <location>
        <begin position="446"/>
        <end position="468"/>
    </location>
</feature>
<dbReference type="PANTHER" id="PTHR33022">
    <property type="entry name" value="DUF1985 DOMAIN-CONTAINING PROTEIN"/>
    <property type="match status" value="1"/>
</dbReference>
<dbReference type="SUPFAM" id="SSF54001">
    <property type="entry name" value="Cysteine proteinases"/>
    <property type="match status" value="1"/>
</dbReference>
<name>A0A9J5XKM4_SOLCO</name>
<evidence type="ECO:0008006" key="4">
    <source>
        <dbReference type="Google" id="ProtNLM"/>
    </source>
</evidence>
<proteinExistence type="predicted"/>
<evidence type="ECO:0000256" key="1">
    <source>
        <dbReference type="SAM" id="MobiDB-lite"/>
    </source>
</evidence>
<dbReference type="PANTHER" id="PTHR33022:SF13">
    <property type="entry name" value="UBIQUITIN-LIKE PROTEASE FAMILY PROFILE DOMAIN-CONTAINING PROTEIN"/>
    <property type="match status" value="1"/>
</dbReference>
<comment type="caution">
    <text evidence="2">The sequence shown here is derived from an EMBL/GenBank/DDBJ whole genome shotgun (WGS) entry which is preliminary data.</text>
</comment>
<feature type="region of interest" description="Disordered" evidence="1">
    <location>
        <begin position="16"/>
        <end position="85"/>
    </location>
</feature>
<sequence>NACSNIVPTPEELATFDLTEDEHDPPSSPTTTSVNPKIVQPNDIADFDNFSTRSPEQLLRRSSRVSDTSSPPPPKRRKKVDTPETKRVDKKFEELVILIKENYSQLVLSRHKENNKVDPQSSNKQPSSHIRTDFADAVGVSVNEGGQQVHVNAEIDHNISNEQQMKRVSELQHTYESTHVDTEANDPKKVSDNEAHQAPQALNEVNMDEDGADTVQHNIRHFTPFRIIVDSSDSSTSTTISPSTEAAIDALVSDLGKVPIHAKPLCVYNPQNLNDSHDLLSDSQLSTDIPTTEIVVRSHSKTHEPRNRMPSRIIQSPYVTSFGKPSEDKYRSKASSFEFEMMDFVVAFPINKNWFYVMSQPNKCWTDQDNNFGSLLEAQVPFMVEFAQDIMQQKSDNLECGLYVATFAEYLSDQIETSLVYFLPEYLRKRYGALLWSYGSEKAKGAYVSENDDPPKPKSVVTQPPEEDLVHIV</sequence>
<protein>
    <recommendedName>
        <fullName evidence="4">Ulp1 protease family, C-terminal catalytic domain containing protein</fullName>
    </recommendedName>
</protein>
<gene>
    <name evidence="2" type="ORF">H5410_048505</name>
</gene>